<feature type="domain" description="DCUN1" evidence="3">
    <location>
        <begin position="65"/>
        <end position="264"/>
    </location>
</feature>
<dbReference type="PANTHER" id="PTHR12281:SF31">
    <property type="entry name" value="DCN1-LIKE PROTEIN 3"/>
    <property type="match status" value="1"/>
</dbReference>
<dbReference type="EMBL" id="JALLPB020000412">
    <property type="protein sequence ID" value="KAL3809394.1"/>
    <property type="molecule type" value="Genomic_DNA"/>
</dbReference>
<dbReference type="Gene3D" id="1.10.238.200">
    <property type="entry name" value="Cullin, PONY binding domain"/>
    <property type="match status" value="1"/>
</dbReference>
<dbReference type="AlphaFoldDB" id="A0ABD3R8P6"/>
<evidence type="ECO:0000313" key="5">
    <source>
        <dbReference type="Proteomes" id="UP001530377"/>
    </source>
</evidence>
<evidence type="ECO:0000313" key="4">
    <source>
        <dbReference type="EMBL" id="KAL3809394.1"/>
    </source>
</evidence>
<evidence type="ECO:0000256" key="2">
    <source>
        <dbReference type="SAM" id="MobiDB-lite"/>
    </source>
</evidence>
<evidence type="ECO:0000256" key="1">
    <source>
        <dbReference type="RuleBase" id="RU410713"/>
    </source>
</evidence>
<protein>
    <recommendedName>
        <fullName evidence="1">Defective in cullin neddylation protein</fullName>
    </recommendedName>
</protein>
<dbReference type="Pfam" id="PF03556">
    <property type="entry name" value="Cullin_binding"/>
    <property type="match status" value="1"/>
</dbReference>
<feature type="compositionally biased region" description="Gly residues" evidence="2">
    <location>
        <begin position="35"/>
        <end position="58"/>
    </location>
</feature>
<dbReference type="Gene3D" id="1.10.238.10">
    <property type="entry name" value="EF-hand"/>
    <property type="match status" value="1"/>
</dbReference>
<gene>
    <name evidence="4" type="ORF">ACHAXA_007873</name>
</gene>
<feature type="compositionally biased region" description="Low complexity" evidence="2">
    <location>
        <begin position="20"/>
        <end position="33"/>
    </location>
</feature>
<sequence length="272" mass="30092">MPSTTAGKKRKAADTKMWGSSPSTSSNNSIRRGNGSKGAVGGGGGGGSRRGGGAGLLGSSGSSAISDSEAEKLFEELCDDDNPDAVSTDGICKLCERLDLDPLEDVRVLVLLWKMGANKKPQEIQKEEWMAGCRKLQLDSIDTFIRFLPQLDTGFMDNEEFGDFYKFCFQFNRAGTHKTLDKDLVVLLLKMCLAGGRIDPERLDTFCDFLESTVDENYSKITLDQWRSFLDFSHEHPTSESLLGYDEGESAWPVLIDEYCEYMAKKMGKEKK</sequence>
<dbReference type="InterPro" id="IPR042460">
    <property type="entry name" value="DCN1-like_PONY"/>
</dbReference>
<evidence type="ECO:0000259" key="3">
    <source>
        <dbReference type="PROSITE" id="PS51229"/>
    </source>
</evidence>
<proteinExistence type="predicted"/>
<accession>A0ABD3R8P6</accession>
<organism evidence="4 5">
    <name type="scientific">Cyclostephanos tholiformis</name>
    <dbReference type="NCBI Taxonomy" id="382380"/>
    <lineage>
        <taxon>Eukaryota</taxon>
        <taxon>Sar</taxon>
        <taxon>Stramenopiles</taxon>
        <taxon>Ochrophyta</taxon>
        <taxon>Bacillariophyta</taxon>
        <taxon>Coscinodiscophyceae</taxon>
        <taxon>Thalassiosirophycidae</taxon>
        <taxon>Stephanodiscales</taxon>
        <taxon>Stephanodiscaceae</taxon>
        <taxon>Cyclostephanos</taxon>
    </lineage>
</organism>
<keyword evidence="5" id="KW-1185">Reference proteome</keyword>
<comment type="caution">
    <text evidence="4">The sequence shown here is derived from an EMBL/GenBank/DDBJ whole genome shotgun (WGS) entry which is preliminary data.</text>
</comment>
<dbReference type="PROSITE" id="PS51229">
    <property type="entry name" value="DCUN1"/>
    <property type="match status" value="1"/>
</dbReference>
<dbReference type="PANTHER" id="PTHR12281">
    <property type="entry name" value="RP42 RELATED"/>
    <property type="match status" value="1"/>
</dbReference>
<dbReference type="InterPro" id="IPR005176">
    <property type="entry name" value="PONY_dom"/>
</dbReference>
<feature type="region of interest" description="Disordered" evidence="2">
    <location>
        <begin position="1"/>
        <end position="63"/>
    </location>
</feature>
<dbReference type="Proteomes" id="UP001530377">
    <property type="component" value="Unassembled WGS sequence"/>
</dbReference>
<reference evidence="4 5" key="1">
    <citation type="submission" date="2024-10" db="EMBL/GenBank/DDBJ databases">
        <title>Updated reference genomes for cyclostephanoid diatoms.</title>
        <authorList>
            <person name="Roberts W.R."/>
            <person name="Alverson A.J."/>
        </authorList>
    </citation>
    <scope>NUCLEOTIDE SEQUENCE [LARGE SCALE GENOMIC DNA]</scope>
    <source>
        <strain evidence="4 5">AJA228-03</strain>
    </source>
</reference>
<dbReference type="InterPro" id="IPR014764">
    <property type="entry name" value="DCN-prot"/>
</dbReference>
<comment type="function">
    <text evidence="1">Neddylation of cullins play an essential role in the regulation of SCF-type complexes activity.</text>
</comment>
<name>A0ABD3R8P6_9STRA</name>